<evidence type="ECO:0000313" key="2">
    <source>
        <dbReference type="Proteomes" id="UP000521943"/>
    </source>
</evidence>
<dbReference type="EMBL" id="JACGCI010000018">
    <property type="protein sequence ID" value="KAF6758455.1"/>
    <property type="molecule type" value="Genomic_DNA"/>
</dbReference>
<keyword evidence="2" id="KW-1185">Reference proteome</keyword>
<organism evidence="1 2">
    <name type="scientific">Ephemerocybe angulata</name>
    <dbReference type="NCBI Taxonomy" id="980116"/>
    <lineage>
        <taxon>Eukaryota</taxon>
        <taxon>Fungi</taxon>
        <taxon>Dikarya</taxon>
        <taxon>Basidiomycota</taxon>
        <taxon>Agaricomycotina</taxon>
        <taxon>Agaricomycetes</taxon>
        <taxon>Agaricomycetidae</taxon>
        <taxon>Agaricales</taxon>
        <taxon>Agaricineae</taxon>
        <taxon>Psathyrellaceae</taxon>
        <taxon>Ephemerocybe</taxon>
    </lineage>
</organism>
<sequence length="136" mass="15712">MRREWIRCTPSWRKKGPRGDCVYLVEDESKPGFRGLNVVRLKSLISFSYDGTEYPCTVVEWFKTSGRGPDRDTGMWVSGVTVVHIDTILRAAHLLPMYGSTYPLLDSEYDHNDSLDDFEAYFVNKFIDHHANEIAF</sequence>
<protein>
    <submittedName>
        <fullName evidence="1">Uncharacterized protein</fullName>
    </submittedName>
</protein>
<dbReference type="Proteomes" id="UP000521943">
    <property type="component" value="Unassembled WGS sequence"/>
</dbReference>
<dbReference type="AlphaFoldDB" id="A0A8H6I408"/>
<dbReference type="OrthoDB" id="3187773at2759"/>
<gene>
    <name evidence="1" type="ORF">DFP72DRAFT_1105211</name>
</gene>
<comment type="caution">
    <text evidence="1">The sequence shown here is derived from an EMBL/GenBank/DDBJ whole genome shotgun (WGS) entry which is preliminary data.</text>
</comment>
<name>A0A8H6I408_9AGAR</name>
<reference evidence="1 2" key="1">
    <citation type="submission" date="2020-07" db="EMBL/GenBank/DDBJ databases">
        <title>Comparative genomics of pyrophilous fungi reveals a link between fire events and developmental genes.</title>
        <authorList>
            <consortium name="DOE Joint Genome Institute"/>
            <person name="Steindorff A.S."/>
            <person name="Carver A."/>
            <person name="Calhoun S."/>
            <person name="Stillman K."/>
            <person name="Liu H."/>
            <person name="Lipzen A."/>
            <person name="Pangilinan J."/>
            <person name="Labutti K."/>
            <person name="Bruns T.D."/>
            <person name="Grigoriev I.V."/>
        </authorList>
    </citation>
    <scope>NUCLEOTIDE SEQUENCE [LARGE SCALE GENOMIC DNA]</scope>
    <source>
        <strain evidence="1 2">CBS 144469</strain>
    </source>
</reference>
<proteinExistence type="predicted"/>
<evidence type="ECO:0000313" key="1">
    <source>
        <dbReference type="EMBL" id="KAF6758455.1"/>
    </source>
</evidence>
<accession>A0A8H6I408</accession>